<dbReference type="EMBL" id="JBGMDY010000003">
    <property type="protein sequence ID" value="KAL2340701.1"/>
    <property type="molecule type" value="Genomic_DNA"/>
</dbReference>
<dbReference type="Pfam" id="PF23121">
    <property type="entry name" value="SPOC_AIPP2"/>
    <property type="match status" value="1"/>
</dbReference>
<dbReference type="Proteomes" id="UP001603857">
    <property type="component" value="Unassembled WGS sequence"/>
</dbReference>
<proteinExistence type="predicted"/>
<dbReference type="GO" id="GO:0008270">
    <property type="term" value="F:zinc ion binding"/>
    <property type="evidence" value="ECO:0007669"/>
    <property type="project" value="UniProtKB-KW"/>
</dbReference>
<keyword evidence="8" id="KW-1185">Reference proteome</keyword>
<keyword evidence="5" id="KW-0804">Transcription</keyword>
<gene>
    <name evidence="7" type="ORF">Fmac_008641</name>
</gene>
<evidence type="ECO:0000256" key="4">
    <source>
        <dbReference type="ARBA" id="ARBA00023015"/>
    </source>
</evidence>
<dbReference type="PANTHER" id="PTHR33304">
    <property type="match status" value="1"/>
</dbReference>
<feature type="domain" description="AIPP2-like SPOC-like" evidence="6">
    <location>
        <begin position="1"/>
        <end position="89"/>
    </location>
</feature>
<evidence type="ECO:0000256" key="3">
    <source>
        <dbReference type="ARBA" id="ARBA00022833"/>
    </source>
</evidence>
<reference evidence="7 8" key="1">
    <citation type="submission" date="2024-08" db="EMBL/GenBank/DDBJ databases">
        <title>Insights into the chromosomal genome structure of Flemingia macrophylla.</title>
        <authorList>
            <person name="Ding Y."/>
            <person name="Zhao Y."/>
            <person name="Bi W."/>
            <person name="Wu M."/>
            <person name="Zhao G."/>
            <person name="Gong Y."/>
            <person name="Li W."/>
            <person name="Zhang P."/>
        </authorList>
    </citation>
    <scope>NUCLEOTIDE SEQUENCE [LARGE SCALE GENOMIC DNA]</scope>
    <source>
        <strain evidence="7">DYQJB</strain>
        <tissue evidence="7">Leaf</tissue>
    </source>
</reference>
<evidence type="ECO:0000313" key="8">
    <source>
        <dbReference type="Proteomes" id="UP001603857"/>
    </source>
</evidence>
<evidence type="ECO:0000256" key="5">
    <source>
        <dbReference type="ARBA" id="ARBA00023163"/>
    </source>
</evidence>
<keyword evidence="1" id="KW-0479">Metal-binding</keyword>
<name>A0ABD1MXZ9_9FABA</name>
<comment type="caution">
    <text evidence="7">The sequence shown here is derived from an EMBL/GenBank/DDBJ whole genome shotgun (WGS) entry which is preliminary data.</text>
</comment>
<keyword evidence="2" id="KW-0863">Zinc-finger</keyword>
<evidence type="ECO:0000259" key="6">
    <source>
        <dbReference type="Pfam" id="PF23121"/>
    </source>
</evidence>
<keyword evidence="3" id="KW-0862">Zinc</keyword>
<organism evidence="7 8">
    <name type="scientific">Flemingia macrophylla</name>
    <dbReference type="NCBI Taxonomy" id="520843"/>
    <lineage>
        <taxon>Eukaryota</taxon>
        <taxon>Viridiplantae</taxon>
        <taxon>Streptophyta</taxon>
        <taxon>Embryophyta</taxon>
        <taxon>Tracheophyta</taxon>
        <taxon>Spermatophyta</taxon>
        <taxon>Magnoliopsida</taxon>
        <taxon>eudicotyledons</taxon>
        <taxon>Gunneridae</taxon>
        <taxon>Pentapetalae</taxon>
        <taxon>rosids</taxon>
        <taxon>fabids</taxon>
        <taxon>Fabales</taxon>
        <taxon>Fabaceae</taxon>
        <taxon>Papilionoideae</taxon>
        <taxon>50 kb inversion clade</taxon>
        <taxon>NPAAA clade</taxon>
        <taxon>indigoferoid/millettioid clade</taxon>
        <taxon>Phaseoleae</taxon>
        <taxon>Flemingia</taxon>
    </lineage>
</organism>
<evidence type="ECO:0000256" key="1">
    <source>
        <dbReference type="ARBA" id="ARBA00022723"/>
    </source>
</evidence>
<sequence length="167" mass="18885">MPSVFRLESLPALNVLTGIFRDESPKLQDIALFFFPSEDTERSRKNLSSILKFINAKKSLMRSYIGGVELLRAGVIAAVNAGHFLWGIFRQNKIDEVVRREPDMEPVDMDIDMIGGMMWLGELIIWWAGYPTRSQMGISGEKGMPGRIDQIRSSKPRVYNKLDVPPG</sequence>
<protein>
    <recommendedName>
        <fullName evidence="6">AIPP2-like SPOC-like domain-containing protein</fullName>
    </recommendedName>
</protein>
<dbReference type="PANTHER" id="PTHR33304:SF36">
    <property type="entry name" value="GB|AAF26970.1-RELATED"/>
    <property type="match status" value="1"/>
</dbReference>
<evidence type="ECO:0000313" key="7">
    <source>
        <dbReference type="EMBL" id="KAL2340701.1"/>
    </source>
</evidence>
<evidence type="ECO:0000256" key="2">
    <source>
        <dbReference type="ARBA" id="ARBA00022771"/>
    </source>
</evidence>
<keyword evidence="4" id="KW-0805">Transcription regulation</keyword>
<dbReference type="AlphaFoldDB" id="A0ABD1MXZ9"/>
<dbReference type="InterPro" id="IPR056280">
    <property type="entry name" value="AIPP2-like_SPOC"/>
</dbReference>
<accession>A0ABD1MXZ9</accession>
<dbReference type="InterPro" id="IPR049914">
    <property type="entry name" value="PHD1-3/5-6"/>
</dbReference>